<evidence type="ECO:0000256" key="5">
    <source>
        <dbReference type="ARBA" id="ARBA00022917"/>
    </source>
</evidence>
<dbReference type="InterPro" id="IPR036928">
    <property type="entry name" value="AS_sf"/>
</dbReference>
<dbReference type="SUPFAM" id="SSF75304">
    <property type="entry name" value="Amidase signature (AS) enzymes"/>
    <property type="match status" value="1"/>
</dbReference>
<gene>
    <name evidence="8 11" type="primary">gatA</name>
    <name evidence="11" type="ORF">H9X80_05520</name>
</gene>
<dbReference type="InterPro" id="IPR023631">
    <property type="entry name" value="Amidase_dom"/>
</dbReference>
<feature type="region of interest" description="Disordered" evidence="9">
    <location>
        <begin position="143"/>
        <end position="170"/>
    </location>
</feature>
<dbReference type="GO" id="GO:0050567">
    <property type="term" value="F:glutaminyl-tRNA synthase (glutamine-hydrolyzing) activity"/>
    <property type="evidence" value="ECO:0007669"/>
    <property type="project" value="UniProtKB-EC"/>
</dbReference>
<keyword evidence="12" id="KW-1185">Reference proteome</keyword>
<evidence type="ECO:0000256" key="8">
    <source>
        <dbReference type="HAMAP-Rule" id="MF_00120"/>
    </source>
</evidence>
<evidence type="ECO:0000256" key="6">
    <source>
        <dbReference type="ARBA" id="ARBA00025295"/>
    </source>
</evidence>
<evidence type="ECO:0000259" key="10">
    <source>
        <dbReference type="Pfam" id="PF01425"/>
    </source>
</evidence>
<feature type="active site" description="Acyl-ester intermediate" evidence="8">
    <location>
        <position position="189"/>
    </location>
</feature>
<feature type="active site" description="Charge relay system" evidence="8">
    <location>
        <position position="90"/>
    </location>
</feature>
<dbReference type="EMBL" id="JACSNQ010000009">
    <property type="protein sequence ID" value="MBM6774995.1"/>
    <property type="molecule type" value="Genomic_DNA"/>
</dbReference>
<evidence type="ECO:0000256" key="3">
    <source>
        <dbReference type="ARBA" id="ARBA00022741"/>
    </source>
</evidence>
<dbReference type="InterPro" id="IPR000120">
    <property type="entry name" value="Amidase"/>
</dbReference>
<keyword evidence="2 8" id="KW-0436">Ligase</keyword>
<dbReference type="InterPro" id="IPR020556">
    <property type="entry name" value="Amidase_CS"/>
</dbReference>
<comment type="caution">
    <text evidence="11">The sequence shown here is derived from an EMBL/GenBank/DDBJ whole genome shotgun (WGS) entry which is preliminary data.</text>
</comment>
<proteinExistence type="inferred from homology"/>
<organism evidence="11 12">
    <name type="scientific">Olsenella profusa</name>
    <dbReference type="NCBI Taxonomy" id="138595"/>
    <lineage>
        <taxon>Bacteria</taxon>
        <taxon>Bacillati</taxon>
        <taxon>Actinomycetota</taxon>
        <taxon>Coriobacteriia</taxon>
        <taxon>Coriobacteriales</taxon>
        <taxon>Atopobiaceae</taxon>
        <taxon>Olsenella</taxon>
    </lineage>
</organism>
<evidence type="ECO:0000256" key="7">
    <source>
        <dbReference type="ARBA" id="ARBA00047407"/>
    </source>
</evidence>
<evidence type="ECO:0000256" key="1">
    <source>
        <dbReference type="ARBA" id="ARBA00008069"/>
    </source>
</evidence>
<dbReference type="Proteomes" id="UP000712527">
    <property type="component" value="Unassembled WGS sequence"/>
</dbReference>
<comment type="subunit">
    <text evidence="8">Heterotrimer of A, B and C subunits.</text>
</comment>
<keyword evidence="3 8" id="KW-0547">Nucleotide-binding</keyword>
<reference evidence="11 12" key="1">
    <citation type="journal article" date="2021" name="Sci. Rep.">
        <title>The distribution of antibiotic resistance genes in chicken gut microbiota commensals.</title>
        <authorList>
            <person name="Juricova H."/>
            <person name="Matiasovicova J."/>
            <person name="Kubasova T."/>
            <person name="Cejkova D."/>
            <person name="Rychlik I."/>
        </authorList>
    </citation>
    <scope>NUCLEOTIDE SEQUENCE [LARGE SCALE GENOMIC DNA]</scope>
    <source>
        <strain evidence="11 12">An794</strain>
    </source>
</reference>
<name>A0ABS2F221_9ACTN</name>
<accession>A0ABS2F221</accession>
<keyword evidence="5 8" id="KW-0648">Protein biosynthesis</keyword>
<comment type="similarity">
    <text evidence="1 8">Belongs to the amidase family. GatA subfamily.</text>
</comment>
<dbReference type="PANTHER" id="PTHR11895:SF151">
    <property type="entry name" value="GLUTAMYL-TRNA(GLN) AMIDOTRANSFERASE SUBUNIT A"/>
    <property type="match status" value="1"/>
</dbReference>
<evidence type="ECO:0000313" key="12">
    <source>
        <dbReference type="Proteomes" id="UP000712527"/>
    </source>
</evidence>
<dbReference type="RefSeq" id="WP_204793340.1">
    <property type="nucleotide sequence ID" value="NZ_JACSNQ010000009.1"/>
</dbReference>
<evidence type="ECO:0000256" key="2">
    <source>
        <dbReference type="ARBA" id="ARBA00022598"/>
    </source>
</evidence>
<dbReference type="PROSITE" id="PS00571">
    <property type="entry name" value="AMIDASES"/>
    <property type="match status" value="1"/>
</dbReference>
<dbReference type="EC" id="6.3.5.7" evidence="8"/>
<dbReference type="InterPro" id="IPR004412">
    <property type="entry name" value="GatA"/>
</dbReference>
<evidence type="ECO:0000313" key="11">
    <source>
        <dbReference type="EMBL" id="MBM6774995.1"/>
    </source>
</evidence>
<dbReference type="Pfam" id="PF01425">
    <property type="entry name" value="Amidase"/>
    <property type="match status" value="1"/>
</dbReference>
<dbReference type="HAMAP" id="MF_00120">
    <property type="entry name" value="GatA"/>
    <property type="match status" value="1"/>
</dbReference>
<dbReference type="NCBIfam" id="TIGR00132">
    <property type="entry name" value="gatA"/>
    <property type="match status" value="1"/>
</dbReference>
<keyword evidence="4 8" id="KW-0067">ATP-binding</keyword>
<sequence length="507" mass="52663">MCAAAPNAASTTSLDQFSARQIAAGVAAGDFSAVEVARAALDAVEARDGEVQAFLQVSADLALAAAEATDARRAAGEPLGPLAGVPVAFKDNMNLVGTRTTCASRMLENYESPYTATCVQRLLDAGATPVGKTNMDEFAFGSSTESSAFHPTHNPWDTERVPGGSSGGSAAAVAAGEVTVALGSDTGGSIRQPASLCGVVGMKPTYGAVSRYGVVAFGSSLDQVGPFGRSVEDVALAMNALVAAGHDPWDSTSQDCPVDFLEHLDDSIEGRCVGIVPALMDAEGLTQEEKNAVLLAAHALEEQGARVVEVELPNIASAIAAYYVIAPCEAFSNLARFDGVRYGYQESGCATLAEQTSLSRAHGFGEEAKRRQMLGAYLLSSGVYDTYYYPAQQVRTLITADYARAYETCDVILMPATPRTAFRFGEISDPTQMYASDMYTISNNIAGNGGISVPMGLGAVSGLPVSAQLQGPAFKDRSLLTFARAIERAVGTAPVAPGFAGKGGELR</sequence>
<evidence type="ECO:0000256" key="4">
    <source>
        <dbReference type="ARBA" id="ARBA00022840"/>
    </source>
</evidence>
<feature type="active site" description="Charge relay system" evidence="8">
    <location>
        <position position="165"/>
    </location>
</feature>
<dbReference type="PANTHER" id="PTHR11895">
    <property type="entry name" value="TRANSAMIDASE"/>
    <property type="match status" value="1"/>
</dbReference>
<comment type="catalytic activity">
    <reaction evidence="7 8">
        <text>L-glutamyl-tRNA(Gln) + L-glutamine + ATP + H2O = L-glutaminyl-tRNA(Gln) + L-glutamate + ADP + phosphate + H(+)</text>
        <dbReference type="Rhea" id="RHEA:17521"/>
        <dbReference type="Rhea" id="RHEA-COMP:9681"/>
        <dbReference type="Rhea" id="RHEA-COMP:9684"/>
        <dbReference type="ChEBI" id="CHEBI:15377"/>
        <dbReference type="ChEBI" id="CHEBI:15378"/>
        <dbReference type="ChEBI" id="CHEBI:29985"/>
        <dbReference type="ChEBI" id="CHEBI:30616"/>
        <dbReference type="ChEBI" id="CHEBI:43474"/>
        <dbReference type="ChEBI" id="CHEBI:58359"/>
        <dbReference type="ChEBI" id="CHEBI:78520"/>
        <dbReference type="ChEBI" id="CHEBI:78521"/>
        <dbReference type="ChEBI" id="CHEBI:456216"/>
        <dbReference type="EC" id="6.3.5.7"/>
    </reaction>
</comment>
<evidence type="ECO:0000256" key="9">
    <source>
        <dbReference type="SAM" id="MobiDB-lite"/>
    </source>
</evidence>
<comment type="function">
    <text evidence="6 8">Allows the formation of correctly charged Gln-tRNA(Gln) through the transamidation of misacylated Glu-tRNA(Gln) in organisms which lack glutaminyl-tRNA synthetase. The reaction takes place in the presence of glutamine and ATP through an activated gamma-phospho-Glu-tRNA(Gln).</text>
</comment>
<dbReference type="Gene3D" id="3.90.1300.10">
    <property type="entry name" value="Amidase signature (AS) domain"/>
    <property type="match status" value="1"/>
</dbReference>
<feature type="domain" description="Amidase" evidence="10">
    <location>
        <begin position="35"/>
        <end position="480"/>
    </location>
</feature>
<protein>
    <recommendedName>
        <fullName evidence="8">Glutamyl-tRNA(Gln) amidotransferase subunit A</fullName>
        <shortName evidence="8">Glu-ADT subunit A</shortName>
        <ecNumber evidence="8">6.3.5.7</ecNumber>
    </recommendedName>
</protein>